<dbReference type="PROSITE" id="PS50995">
    <property type="entry name" value="HTH_MARR_2"/>
    <property type="match status" value="1"/>
</dbReference>
<dbReference type="EMBL" id="BLYI01000027">
    <property type="protein sequence ID" value="GFO84790.1"/>
    <property type="molecule type" value="Genomic_DNA"/>
</dbReference>
<name>A0A916VCK0_9FIRM</name>
<gene>
    <name evidence="5" type="ORF">ANBU17_11370</name>
</gene>
<keyword evidence="2" id="KW-0238">DNA-binding</keyword>
<dbReference type="InterPro" id="IPR036390">
    <property type="entry name" value="WH_DNA-bd_sf"/>
</dbReference>
<protein>
    <submittedName>
        <fullName evidence="5">MarR family transcriptional regulator</fullName>
    </submittedName>
</protein>
<evidence type="ECO:0000313" key="6">
    <source>
        <dbReference type="Proteomes" id="UP000613208"/>
    </source>
</evidence>
<comment type="caution">
    <text evidence="5">The sequence shown here is derived from an EMBL/GenBank/DDBJ whole genome shotgun (WGS) entry which is preliminary data.</text>
</comment>
<dbReference type="SMART" id="SM00347">
    <property type="entry name" value="HTH_MARR"/>
    <property type="match status" value="1"/>
</dbReference>
<keyword evidence="6" id="KW-1185">Reference proteome</keyword>
<dbReference type="AlphaFoldDB" id="A0A916VCK0"/>
<feature type="domain" description="HTH marR-type" evidence="4">
    <location>
        <begin position="1"/>
        <end position="135"/>
    </location>
</feature>
<keyword evidence="1" id="KW-0805">Transcription regulation</keyword>
<dbReference type="Proteomes" id="UP000613208">
    <property type="component" value="Unassembled WGS sequence"/>
</dbReference>
<dbReference type="PRINTS" id="PR00598">
    <property type="entry name" value="HTHMARR"/>
</dbReference>
<reference evidence="5" key="1">
    <citation type="submission" date="2020-06" db="EMBL/GenBank/DDBJ databases">
        <title>Characterization of fructooligosaccharide metabolism and fructooligosaccharide-degrading enzymes in human commensal butyrate producers.</title>
        <authorList>
            <person name="Tanno H."/>
            <person name="Fujii T."/>
            <person name="Hirano K."/>
            <person name="Maeno S."/>
            <person name="Tonozuka T."/>
            <person name="Sakamoto M."/>
            <person name="Ohkuma M."/>
            <person name="Tochio T."/>
            <person name="Endo A."/>
        </authorList>
    </citation>
    <scope>NUCLEOTIDE SEQUENCE</scope>
    <source>
        <strain evidence="5">JCM 17466</strain>
    </source>
</reference>
<evidence type="ECO:0000256" key="1">
    <source>
        <dbReference type="ARBA" id="ARBA00023015"/>
    </source>
</evidence>
<dbReference type="GO" id="GO:0003700">
    <property type="term" value="F:DNA-binding transcription factor activity"/>
    <property type="evidence" value="ECO:0007669"/>
    <property type="project" value="InterPro"/>
</dbReference>
<dbReference type="PANTHER" id="PTHR42756">
    <property type="entry name" value="TRANSCRIPTIONAL REGULATOR, MARR"/>
    <property type="match status" value="1"/>
</dbReference>
<evidence type="ECO:0000256" key="2">
    <source>
        <dbReference type="ARBA" id="ARBA00023125"/>
    </source>
</evidence>
<evidence type="ECO:0000256" key="3">
    <source>
        <dbReference type="ARBA" id="ARBA00023163"/>
    </source>
</evidence>
<keyword evidence="3" id="KW-0804">Transcription</keyword>
<dbReference type="GO" id="GO:0003677">
    <property type="term" value="F:DNA binding"/>
    <property type="evidence" value="ECO:0007669"/>
    <property type="project" value="UniProtKB-KW"/>
</dbReference>
<dbReference type="SUPFAM" id="SSF46785">
    <property type="entry name" value="Winged helix' DNA-binding domain"/>
    <property type="match status" value="1"/>
</dbReference>
<dbReference type="RefSeq" id="WP_201310507.1">
    <property type="nucleotide sequence ID" value="NZ_BLYI01000027.1"/>
</dbReference>
<dbReference type="Pfam" id="PF01047">
    <property type="entry name" value="MarR"/>
    <property type="match status" value="1"/>
</dbReference>
<accession>A0A916VCK0</accession>
<dbReference type="InterPro" id="IPR036388">
    <property type="entry name" value="WH-like_DNA-bd_sf"/>
</dbReference>
<dbReference type="InterPro" id="IPR000835">
    <property type="entry name" value="HTH_MarR-typ"/>
</dbReference>
<dbReference type="PANTHER" id="PTHR42756:SF1">
    <property type="entry name" value="TRANSCRIPTIONAL REPRESSOR OF EMRAB OPERON"/>
    <property type="match status" value="1"/>
</dbReference>
<evidence type="ECO:0000313" key="5">
    <source>
        <dbReference type="EMBL" id="GFO84790.1"/>
    </source>
</evidence>
<dbReference type="Gene3D" id="1.10.10.10">
    <property type="entry name" value="Winged helix-like DNA-binding domain superfamily/Winged helix DNA-binding domain"/>
    <property type="match status" value="1"/>
</dbReference>
<evidence type="ECO:0000259" key="4">
    <source>
        <dbReference type="PROSITE" id="PS50995"/>
    </source>
</evidence>
<organism evidence="5 6">
    <name type="scientific">Anaerostipes butyraticus</name>
    <dbReference type="NCBI Taxonomy" id="645466"/>
    <lineage>
        <taxon>Bacteria</taxon>
        <taxon>Bacillati</taxon>
        <taxon>Bacillota</taxon>
        <taxon>Clostridia</taxon>
        <taxon>Lachnospirales</taxon>
        <taxon>Lachnospiraceae</taxon>
        <taxon>Anaerostipes</taxon>
    </lineage>
</organism>
<proteinExistence type="predicted"/>
<sequence length="141" mass="16762">MDHHSYHYLIMSVHMMFQKELFNALKDTGLSMGQPKIIDYLKDHDGVSQKDLAFGCHIEPASLTSLLNRMEKQKLIERRMLHGNRRSLYVFLTEKGWEMSSIISRTFDRLEQNIFENIPDSDRDHLMKILEKIYETMLEKE</sequence>